<dbReference type="Proteomes" id="UP000194873">
    <property type="component" value="Unassembled WGS sequence"/>
</dbReference>
<dbReference type="InterPro" id="IPR006102">
    <property type="entry name" value="Ig-like_GH2"/>
</dbReference>
<dbReference type="SUPFAM" id="SSF51445">
    <property type="entry name" value="(Trans)glycosidases"/>
    <property type="match status" value="1"/>
</dbReference>
<dbReference type="InterPro" id="IPR036156">
    <property type="entry name" value="Beta-gal/glucu_dom_sf"/>
</dbReference>
<evidence type="ECO:0000259" key="5">
    <source>
        <dbReference type="Pfam" id="PF00703"/>
    </source>
</evidence>
<keyword evidence="2 10" id="KW-0378">Hydrolase</keyword>
<proteinExistence type="inferred from homology"/>
<evidence type="ECO:0000256" key="1">
    <source>
        <dbReference type="ARBA" id="ARBA00007401"/>
    </source>
</evidence>
<dbReference type="InterPro" id="IPR017853">
    <property type="entry name" value="GH"/>
</dbReference>
<keyword evidence="3" id="KW-0326">Glycosidase</keyword>
<dbReference type="InterPro" id="IPR006104">
    <property type="entry name" value="Glyco_hydro_2_N"/>
</dbReference>
<dbReference type="RefSeq" id="WP_218779792.1">
    <property type="nucleotide sequence ID" value="NZ_MTSE01000006.1"/>
</dbReference>
<evidence type="ECO:0000259" key="7">
    <source>
        <dbReference type="Pfam" id="PF02837"/>
    </source>
</evidence>
<dbReference type="GO" id="GO:0005975">
    <property type="term" value="P:carbohydrate metabolic process"/>
    <property type="evidence" value="ECO:0007669"/>
    <property type="project" value="InterPro"/>
</dbReference>
<evidence type="ECO:0000259" key="8">
    <source>
        <dbReference type="Pfam" id="PF11721"/>
    </source>
</evidence>
<dbReference type="Pfam" id="PF02836">
    <property type="entry name" value="Glyco_hydro_2_C"/>
    <property type="match status" value="1"/>
</dbReference>
<evidence type="ECO:0000256" key="2">
    <source>
        <dbReference type="ARBA" id="ARBA00022801"/>
    </source>
</evidence>
<feature type="domain" description="Malectin" evidence="8">
    <location>
        <begin position="732"/>
        <end position="897"/>
    </location>
</feature>
<dbReference type="EMBL" id="MTSE01000006">
    <property type="protein sequence ID" value="OUJ73530.1"/>
    <property type="molecule type" value="Genomic_DNA"/>
</dbReference>
<reference evidence="10 11" key="1">
    <citation type="submission" date="2017-01" db="EMBL/GenBank/DDBJ databases">
        <title>A new Hymenobacter.</title>
        <authorList>
            <person name="Liang Y."/>
            <person name="Feng F."/>
        </authorList>
    </citation>
    <scope>NUCLEOTIDE SEQUENCE [LARGE SCALE GENOMIC DNA]</scope>
    <source>
        <strain evidence="10">MIMBbqt21</strain>
    </source>
</reference>
<dbReference type="Gene3D" id="2.60.40.10">
    <property type="entry name" value="Immunoglobulins"/>
    <property type="match status" value="2"/>
</dbReference>
<dbReference type="PANTHER" id="PTHR42732:SF1">
    <property type="entry name" value="BETA-MANNOSIDASE"/>
    <property type="match status" value="1"/>
</dbReference>
<feature type="domain" description="DUF4982" evidence="9">
    <location>
        <begin position="636"/>
        <end position="697"/>
    </location>
</feature>
<dbReference type="InterPro" id="IPR013783">
    <property type="entry name" value="Ig-like_fold"/>
</dbReference>
<dbReference type="InterPro" id="IPR008979">
    <property type="entry name" value="Galactose-bd-like_sf"/>
</dbReference>
<accession>A0A243WD22</accession>
<dbReference type="Pfam" id="PF00703">
    <property type="entry name" value="Glyco_hydro_2"/>
    <property type="match status" value="1"/>
</dbReference>
<dbReference type="Pfam" id="PF16355">
    <property type="entry name" value="DUF4982"/>
    <property type="match status" value="1"/>
</dbReference>
<dbReference type="Gene3D" id="2.60.120.260">
    <property type="entry name" value="Galactose-binding domain-like"/>
    <property type="match status" value="2"/>
</dbReference>
<dbReference type="PANTHER" id="PTHR42732">
    <property type="entry name" value="BETA-GALACTOSIDASE"/>
    <property type="match status" value="1"/>
</dbReference>
<dbReference type="InterPro" id="IPR006101">
    <property type="entry name" value="Glyco_hydro_2"/>
</dbReference>
<name>A0A243WD22_9BACT</name>
<dbReference type="InterPro" id="IPR051913">
    <property type="entry name" value="GH2_Domain-Containing"/>
</dbReference>
<dbReference type="InterPro" id="IPR021720">
    <property type="entry name" value="Malectin_dom"/>
</dbReference>
<dbReference type="InterPro" id="IPR032311">
    <property type="entry name" value="DUF4982"/>
</dbReference>
<evidence type="ECO:0000259" key="9">
    <source>
        <dbReference type="Pfam" id="PF16355"/>
    </source>
</evidence>
<gene>
    <name evidence="10" type="ORF">BXP70_14110</name>
</gene>
<dbReference type="PRINTS" id="PR00132">
    <property type="entry name" value="GLHYDRLASE2"/>
</dbReference>
<evidence type="ECO:0000313" key="10">
    <source>
        <dbReference type="EMBL" id="OUJ73530.1"/>
    </source>
</evidence>
<comment type="similarity">
    <text evidence="1">Belongs to the glycosyl hydrolase 2 family.</text>
</comment>
<dbReference type="Gene3D" id="3.20.20.80">
    <property type="entry name" value="Glycosidases"/>
    <property type="match status" value="1"/>
</dbReference>
<dbReference type="Pfam" id="PF11721">
    <property type="entry name" value="Malectin"/>
    <property type="match status" value="1"/>
</dbReference>
<feature type="domain" description="Glycoside hydrolase family 2 immunoglobulin-like beta-sandwich" evidence="5">
    <location>
        <begin position="213"/>
        <end position="317"/>
    </location>
</feature>
<evidence type="ECO:0000313" key="11">
    <source>
        <dbReference type="Proteomes" id="UP000194873"/>
    </source>
</evidence>
<dbReference type="AlphaFoldDB" id="A0A243WD22"/>
<evidence type="ECO:0000256" key="3">
    <source>
        <dbReference type="ARBA" id="ARBA00023295"/>
    </source>
</evidence>
<dbReference type="SUPFAM" id="SSF49785">
    <property type="entry name" value="Galactose-binding domain-like"/>
    <property type="match status" value="3"/>
</dbReference>
<evidence type="ECO:0000259" key="6">
    <source>
        <dbReference type="Pfam" id="PF02836"/>
    </source>
</evidence>
<sequence>MAKQFMFVVKHLTLLVLLMLAATAARSQSALRHTIPLETDWRTVADDNNPQAFNGFEQASFSDKDWKTVAVPHNWDAYEGYRRLRHGNRHGYAWYRKTFTVKPEKSGQRYFLFFEGVGSYATVWVNGKKVGFHAGGRTTFTLDVNEAIHLDGKPNLLAVRADHPAGIQDLPWVCGGCSEERGFSEGSQPMGIFRPVQLVVTSPVRVEPFGVHIWSDSTVSEKSAQLYLTTEVKNYESKARSVTVLSQLIDKKGDTIAEVKTKQQLRPGVVTTIKQQFPRLNQPHLWSLEDPYLYRLVTRIVEKGKPVDELVTPYGIRWISWPIGKAAANQKAFLLNGKPVFINGIAEYEHLLGQSHAFSAAQIRTRVQQMKALGFNAFRDAHQPHNLRYQANWDTLGLLWWPQLAAHVWYDTPAFRANFKTLLVDWIKERRNSPSIVLWGLENESTLPEDFAKECTALIRQLDPTASSQRKVTTCNGGKGTDWDVPQNWTGTYGGDPASYATDVQRQVLVGEYGAWRTLDLHAEGPPILNNGPFSEDRMTQIMETKVRLAESVKDQTAGHFFWIFTSHDNPGRVQGGEGQRELDRIGPVNYKGLLTPWEEPTDAFYMFRANYAPKATEPMVYIASHTWPDRWLTPGKKDSITVYSNCDEVELFNDVNSTSLGRKTRAGVGTHFQWDGAAIQYNVLYAVGYVQGKAVAKDYIVLHHLPQAPHFSEFLAGAKPITAPQPSYNYLYRVNCGGPTYVDKSGNTWLADQPRTDASTWGSESWTNDFPGLAPFFASQRRTHDPVLGTADWPLFQDFRYGRDKLRYSFPVPDGEYLVELYFAEPWLGTGGGLDCTGWRLFDVAINGETVLHGLDIWKEAGHDQALKKTVKARVTGGQLVISFPCVASGQALISALAIASADANAKPAPSSPAVIGKLTMADPAAASKWSAQTWLDTGQSPYTDDLAAFSELPSGLYGAEWLRTPKTMTTTAPRVSFDVTTTADVYIGLDAQITALPAWLKEYEDTKTSLALAQNGGHLFRVYRKRFPAKATVELGPNGSAAGKKPLAYIVVVNRASTIEPAYDLKPTTGYKPATARVSGPGMVKETVNTKESITFKEPSGGALEWTFAVGVADTYSLTFRYANPLTQKLTGKLTVAYADGTLIKEELVELDPSKTGKWNYLTTSTGSMINAGSYRVKLTATNAAGLSISGLDVQ</sequence>
<feature type="signal peptide" evidence="4">
    <location>
        <begin position="1"/>
        <end position="24"/>
    </location>
</feature>
<evidence type="ECO:0000256" key="4">
    <source>
        <dbReference type="SAM" id="SignalP"/>
    </source>
</evidence>
<protein>
    <submittedName>
        <fullName evidence="10">Glycoside hydrolase</fullName>
    </submittedName>
</protein>
<dbReference type="Gene3D" id="2.60.120.430">
    <property type="entry name" value="Galactose-binding lectin"/>
    <property type="match status" value="1"/>
</dbReference>
<dbReference type="InterPro" id="IPR006103">
    <property type="entry name" value="Glyco_hydro_2_cat"/>
</dbReference>
<feature type="domain" description="Glycoside hydrolase family 2 catalytic" evidence="6">
    <location>
        <begin position="330"/>
        <end position="465"/>
    </location>
</feature>
<comment type="caution">
    <text evidence="10">The sequence shown here is derived from an EMBL/GenBank/DDBJ whole genome shotgun (WGS) entry which is preliminary data.</text>
</comment>
<dbReference type="GO" id="GO:0004553">
    <property type="term" value="F:hydrolase activity, hydrolyzing O-glycosyl compounds"/>
    <property type="evidence" value="ECO:0007669"/>
    <property type="project" value="InterPro"/>
</dbReference>
<dbReference type="SUPFAM" id="SSF49303">
    <property type="entry name" value="beta-Galactosidase/glucuronidase domain"/>
    <property type="match status" value="1"/>
</dbReference>
<keyword evidence="11" id="KW-1185">Reference proteome</keyword>
<feature type="chain" id="PRO_5013349169" evidence="4">
    <location>
        <begin position="25"/>
        <end position="1197"/>
    </location>
</feature>
<keyword evidence="4" id="KW-0732">Signal</keyword>
<organism evidence="10 11">
    <name type="scientific">Hymenobacter crusticola</name>
    <dbReference type="NCBI Taxonomy" id="1770526"/>
    <lineage>
        <taxon>Bacteria</taxon>
        <taxon>Pseudomonadati</taxon>
        <taxon>Bacteroidota</taxon>
        <taxon>Cytophagia</taxon>
        <taxon>Cytophagales</taxon>
        <taxon>Hymenobacteraceae</taxon>
        <taxon>Hymenobacter</taxon>
    </lineage>
</organism>
<dbReference type="Pfam" id="PF02837">
    <property type="entry name" value="Glyco_hydro_2_N"/>
    <property type="match status" value="1"/>
</dbReference>
<feature type="domain" description="Glycosyl hydrolases family 2 sugar binding" evidence="7">
    <location>
        <begin position="88"/>
        <end position="198"/>
    </location>
</feature>